<reference evidence="1" key="1">
    <citation type="journal article" date="2021" name="New Phytol.">
        <title>Evolutionary innovations through gain and loss of genes in the ectomycorrhizal Boletales.</title>
        <authorList>
            <person name="Wu G."/>
            <person name="Miyauchi S."/>
            <person name="Morin E."/>
            <person name="Kuo A."/>
            <person name="Drula E."/>
            <person name="Varga T."/>
            <person name="Kohler A."/>
            <person name="Feng B."/>
            <person name="Cao Y."/>
            <person name="Lipzen A."/>
            <person name="Daum C."/>
            <person name="Hundley H."/>
            <person name="Pangilinan J."/>
            <person name="Johnson J."/>
            <person name="Barry K."/>
            <person name="LaButti K."/>
            <person name="Ng V."/>
            <person name="Ahrendt S."/>
            <person name="Min B."/>
            <person name="Choi I.G."/>
            <person name="Park H."/>
            <person name="Plett J.M."/>
            <person name="Magnuson J."/>
            <person name="Spatafora J.W."/>
            <person name="Nagy L.G."/>
            <person name="Henrissat B."/>
            <person name="Grigoriev I.V."/>
            <person name="Yang Z.L."/>
            <person name="Xu J."/>
            <person name="Martin F.M."/>
        </authorList>
    </citation>
    <scope>NUCLEOTIDE SEQUENCE</scope>
    <source>
        <strain evidence="1">KUC20120723A-06</strain>
    </source>
</reference>
<gene>
    <name evidence="1" type="ORF">BV22DRAFT_1009928</name>
</gene>
<evidence type="ECO:0000313" key="1">
    <source>
        <dbReference type="EMBL" id="KAH7926084.1"/>
    </source>
</evidence>
<organism evidence="1 2">
    <name type="scientific">Leucogyrophana mollusca</name>
    <dbReference type="NCBI Taxonomy" id="85980"/>
    <lineage>
        <taxon>Eukaryota</taxon>
        <taxon>Fungi</taxon>
        <taxon>Dikarya</taxon>
        <taxon>Basidiomycota</taxon>
        <taxon>Agaricomycotina</taxon>
        <taxon>Agaricomycetes</taxon>
        <taxon>Agaricomycetidae</taxon>
        <taxon>Boletales</taxon>
        <taxon>Boletales incertae sedis</taxon>
        <taxon>Leucogyrophana</taxon>
    </lineage>
</organism>
<evidence type="ECO:0000313" key="2">
    <source>
        <dbReference type="Proteomes" id="UP000790709"/>
    </source>
</evidence>
<sequence>MTPEDTAAEGTLPETSAAPPLESGTLVEIRKTGVVTYGIVLSGAYYDKRTWTLSLTPNGEVVQHVDADVFIEIPRVVPRDLALRAGHTASPLNQTEVMARVEILRRLREIENAVIKAYNVIGHNNKALYPLVRAKHPDEWATISLPAAADLIADYQRGTFTTLLAVHKYLMARPTEFVADVALHRLHQTFEVRPQSHIDKLEAVALMLRQRSPTLHSFIDKARHIIHSNKQCARESWDDPLSVAEVEDVIYTTEDRAIIDVLRHALRRSRDVQQDPYSGVVASIIKKLNIYEFDRADESVLREALVDLGEFGSWDDLVTRRRELNLDHRPEEESPKVIAQNEIVKQNLSLNAQTRNPTAPLGDEDFYIRDPVGHLRHDFGDLPVYVVDDVGAEELDDGLSVEAIPSEPGSAWVHVHIADPTSIIPPTHVFARQAREMGTTAYFIPRTWPMLPTSLTHQKLSLGTVSRSGQPEPVLTFSFKIDAEGSIADWTVRAGLVRNIMSINYDDVDSILGYKKLSGAYPFGSKPSQAPTVSRTSDLDDLHVGSLRLLDVIARRHRLRNRQFSDPFNFSVPKVNISVSPKPLPEAPSHSWKPAQFRGFPDVTYEVKTQYHDEYGSRLMIAEFMKSACRIASRWLSAKGVPMLRRVSRPPIALNDSAFEQLASTRDDAGYVDYYAALKSEIYMPPVDYTLDPGMHWSLGVPAGEGYIRVTSPLRRYSDLLAHWQIKSALLSSGSSPASHFFSPEWLMAYGKEALLNEKSAKRGFEAHRKHWAYMYLKRWVEHPRPAKDRPDPLSSISGRITSSMKLNRIHKDHHWSCILPDLGVSATLASPRARELEIGEEIHNMKIDKIRLGYKPMIYLSQT</sequence>
<keyword evidence="2" id="KW-1185">Reference proteome</keyword>
<comment type="caution">
    <text evidence="1">The sequence shown here is derived from an EMBL/GenBank/DDBJ whole genome shotgun (WGS) entry which is preliminary data.</text>
</comment>
<name>A0ACB8BK27_9AGAM</name>
<accession>A0ACB8BK27</accession>
<proteinExistence type="predicted"/>
<dbReference type="Proteomes" id="UP000790709">
    <property type="component" value="Unassembled WGS sequence"/>
</dbReference>
<dbReference type="EMBL" id="MU266389">
    <property type="protein sequence ID" value="KAH7926084.1"/>
    <property type="molecule type" value="Genomic_DNA"/>
</dbReference>
<protein>
    <submittedName>
        <fullName evidence="1">RNB-domain-containing protein</fullName>
    </submittedName>
</protein>